<reference evidence="5 6" key="1">
    <citation type="submission" date="2018-01" db="EMBL/GenBank/DDBJ databases">
        <title>Metagenomic assembled genomes from two thermal pools in the Uzon Caldera, Kamchatka, Russia.</title>
        <authorList>
            <person name="Wilkins L."/>
            <person name="Ettinger C."/>
        </authorList>
    </citation>
    <scope>NUCLEOTIDE SEQUENCE [LARGE SCALE GENOMIC DNA]</scope>
    <source>
        <strain evidence="5">ZAV-07</strain>
    </source>
</reference>
<dbReference type="Pfam" id="PF13531">
    <property type="entry name" value="SBP_bac_11"/>
    <property type="match status" value="1"/>
</dbReference>
<dbReference type="NCBIfam" id="TIGR01256">
    <property type="entry name" value="modA"/>
    <property type="match status" value="1"/>
</dbReference>
<feature type="binding site" evidence="4">
    <location>
        <position position="66"/>
    </location>
    <ligand>
        <name>molybdate</name>
        <dbReference type="ChEBI" id="CHEBI:36264"/>
    </ligand>
</feature>
<dbReference type="CDD" id="cd13517">
    <property type="entry name" value="PBP2_ModA3_like"/>
    <property type="match status" value="1"/>
</dbReference>
<dbReference type="PROSITE" id="PS51257">
    <property type="entry name" value="PROKAR_LIPOPROTEIN"/>
    <property type="match status" value="1"/>
</dbReference>
<dbReference type="GO" id="GO:0015689">
    <property type="term" value="P:molybdate ion transport"/>
    <property type="evidence" value="ECO:0007669"/>
    <property type="project" value="InterPro"/>
</dbReference>
<dbReference type="PANTHER" id="PTHR30632:SF0">
    <property type="entry name" value="SULFATE-BINDING PROTEIN"/>
    <property type="match status" value="1"/>
</dbReference>
<comment type="caution">
    <text evidence="5">The sequence shown here is derived from an EMBL/GenBank/DDBJ whole genome shotgun (WGS) entry which is preliminary data.</text>
</comment>
<feature type="binding site" evidence="4">
    <location>
        <position position="173"/>
    </location>
    <ligand>
        <name>molybdate</name>
        <dbReference type="ChEBI" id="CHEBI:36264"/>
    </ligand>
</feature>
<sequence>MGKTLRKILLAMLTLIALVGFTSCKKESKLPILMYAGAGLKGPVDEIVDIYNKKTGITVNVIYGGSGTLLAQIENTKKGDIFMWGGLDHYKKAEEKGFIEKGVEFVYHEPVIVVKKGNPKNIRGLLDLKSPGLKLALGDETSLSIGPITKKMFEKAGIYNEVLKNVVVREGTVNKLVLDVDTTDIDASIVWKTAESQFGKNVEAIPIEKQYLIVEKVPISILKFSENKEGAEKFMNFVLSDEGINIFKKYGYEVINK</sequence>
<dbReference type="InterPro" id="IPR050682">
    <property type="entry name" value="ModA/WtpA"/>
</dbReference>
<proteinExistence type="inferred from homology"/>
<dbReference type="PANTHER" id="PTHR30632">
    <property type="entry name" value="MOLYBDATE-BINDING PERIPLASMIC PROTEIN"/>
    <property type="match status" value="1"/>
</dbReference>
<dbReference type="PIRSF" id="PIRSF004846">
    <property type="entry name" value="ModA"/>
    <property type="match status" value="1"/>
</dbReference>
<dbReference type="EMBL" id="PNIL01000003">
    <property type="protein sequence ID" value="PMP68927.1"/>
    <property type="molecule type" value="Genomic_DNA"/>
</dbReference>
<dbReference type="InterPro" id="IPR005950">
    <property type="entry name" value="ModA"/>
</dbReference>
<protein>
    <submittedName>
        <fullName evidence="5">Molybdate ABC transporter substrate-binding protein</fullName>
    </submittedName>
</protein>
<keyword evidence="3" id="KW-0732">Signal</keyword>
<dbReference type="AlphaFoldDB" id="A0A2J6WFZ9"/>
<dbReference type="SUPFAM" id="SSF53850">
    <property type="entry name" value="Periplasmic binding protein-like II"/>
    <property type="match status" value="1"/>
</dbReference>
<evidence type="ECO:0000256" key="1">
    <source>
        <dbReference type="ARBA" id="ARBA00009175"/>
    </source>
</evidence>
<evidence type="ECO:0000256" key="2">
    <source>
        <dbReference type="ARBA" id="ARBA00022723"/>
    </source>
</evidence>
<evidence type="ECO:0000256" key="3">
    <source>
        <dbReference type="ARBA" id="ARBA00022729"/>
    </source>
</evidence>
<comment type="similarity">
    <text evidence="1">Belongs to the bacterial solute-binding protein ModA family.</text>
</comment>
<evidence type="ECO:0000256" key="4">
    <source>
        <dbReference type="PIRSR" id="PIRSR004846-1"/>
    </source>
</evidence>
<keyword evidence="4" id="KW-0500">Molybdenum</keyword>
<dbReference type="Proteomes" id="UP000237040">
    <property type="component" value="Unassembled WGS sequence"/>
</dbReference>
<dbReference type="GO" id="GO:0046872">
    <property type="term" value="F:metal ion binding"/>
    <property type="evidence" value="ECO:0007669"/>
    <property type="project" value="UniProtKB-KW"/>
</dbReference>
<name>A0A2J6WFZ9_9BACT</name>
<evidence type="ECO:0000313" key="6">
    <source>
        <dbReference type="Proteomes" id="UP000237040"/>
    </source>
</evidence>
<evidence type="ECO:0000313" key="5">
    <source>
        <dbReference type="EMBL" id="PMP68927.1"/>
    </source>
</evidence>
<gene>
    <name evidence="5" type="primary">modA</name>
    <name evidence="5" type="ORF">C0189_00200</name>
</gene>
<accession>A0A2J6WFZ9</accession>
<keyword evidence="2 4" id="KW-0479">Metal-binding</keyword>
<organism evidence="5 6">
    <name type="scientific">Caldisericum exile</name>
    <dbReference type="NCBI Taxonomy" id="693075"/>
    <lineage>
        <taxon>Bacteria</taxon>
        <taxon>Pseudomonadati</taxon>
        <taxon>Caldisericota/Cryosericota group</taxon>
        <taxon>Caldisericota</taxon>
        <taxon>Caldisericia</taxon>
        <taxon>Caldisericales</taxon>
        <taxon>Caldisericaceae</taxon>
        <taxon>Caldisericum</taxon>
    </lineage>
</organism>
<dbReference type="GO" id="GO:0030973">
    <property type="term" value="F:molybdate ion binding"/>
    <property type="evidence" value="ECO:0007669"/>
    <property type="project" value="TreeGrafter"/>
</dbReference>
<dbReference type="Gene3D" id="3.40.190.10">
    <property type="entry name" value="Periplasmic binding protein-like II"/>
    <property type="match status" value="2"/>
</dbReference>